<feature type="transmembrane region" description="Helical" evidence="8">
    <location>
        <begin position="68"/>
        <end position="91"/>
    </location>
</feature>
<keyword evidence="5 8" id="KW-0472">Membrane</keyword>
<feature type="transmembrane region" description="Helical" evidence="8">
    <location>
        <begin position="270"/>
        <end position="291"/>
    </location>
</feature>
<feature type="transmembrane region" description="Helical" evidence="8">
    <location>
        <begin position="157"/>
        <end position="175"/>
    </location>
</feature>
<dbReference type="AlphaFoldDB" id="A0A8S3ZPT6"/>
<proteinExistence type="predicted"/>
<evidence type="ECO:0000256" key="4">
    <source>
        <dbReference type="ARBA" id="ARBA00023040"/>
    </source>
</evidence>
<keyword evidence="3 8" id="KW-1133">Transmembrane helix</keyword>
<dbReference type="InterPro" id="IPR017452">
    <property type="entry name" value="GPCR_Rhodpsn_7TM"/>
</dbReference>
<dbReference type="PANTHER" id="PTHR24243:SF208">
    <property type="entry name" value="PYROKININ-1 RECEPTOR"/>
    <property type="match status" value="1"/>
</dbReference>
<dbReference type="Pfam" id="PF00001">
    <property type="entry name" value="7tm_1"/>
    <property type="match status" value="1"/>
</dbReference>
<evidence type="ECO:0000256" key="2">
    <source>
        <dbReference type="ARBA" id="ARBA00022692"/>
    </source>
</evidence>
<dbReference type="Gene3D" id="1.20.1070.10">
    <property type="entry name" value="Rhodopsin 7-helix transmembrane proteins"/>
    <property type="match status" value="1"/>
</dbReference>
<evidence type="ECO:0000256" key="1">
    <source>
        <dbReference type="ARBA" id="ARBA00004141"/>
    </source>
</evidence>
<keyword evidence="7" id="KW-0807">Transducer</keyword>
<feature type="transmembrane region" description="Helical" evidence="8">
    <location>
        <begin position="36"/>
        <end position="56"/>
    </location>
</feature>
<dbReference type="SUPFAM" id="SSF81321">
    <property type="entry name" value="Family A G protein-coupled receptor-like"/>
    <property type="match status" value="1"/>
</dbReference>
<evidence type="ECO:0000259" key="9">
    <source>
        <dbReference type="PROSITE" id="PS50262"/>
    </source>
</evidence>
<keyword evidence="2 8" id="KW-0812">Transmembrane</keyword>
<dbReference type="OrthoDB" id="6055344at2759"/>
<reference evidence="10" key="1">
    <citation type="submission" date="2021-04" db="EMBL/GenBank/DDBJ databases">
        <authorList>
            <consortium name="Molecular Ecology Group"/>
        </authorList>
    </citation>
    <scope>NUCLEOTIDE SEQUENCE</scope>
</reference>
<gene>
    <name evidence="10" type="ORF">CUNI_LOCUS14954</name>
</gene>
<dbReference type="PROSITE" id="PS50262">
    <property type="entry name" value="G_PROTEIN_RECEP_F1_2"/>
    <property type="match status" value="1"/>
</dbReference>
<keyword evidence="4" id="KW-0297">G-protein coupled receptor</keyword>
<dbReference type="PANTHER" id="PTHR24243">
    <property type="entry name" value="G-PROTEIN COUPLED RECEPTOR"/>
    <property type="match status" value="1"/>
</dbReference>
<evidence type="ECO:0000256" key="7">
    <source>
        <dbReference type="ARBA" id="ARBA00023224"/>
    </source>
</evidence>
<feature type="transmembrane region" description="Helical" evidence="8">
    <location>
        <begin position="219"/>
        <end position="242"/>
    </location>
</feature>
<keyword evidence="11" id="KW-1185">Reference proteome</keyword>
<dbReference type="Proteomes" id="UP000678393">
    <property type="component" value="Unassembled WGS sequence"/>
</dbReference>
<feature type="domain" description="G-protein coupled receptors family 1 profile" evidence="9">
    <location>
        <begin position="48"/>
        <end position="325"/>
    </location>
</feature>
<evidence type="ECO:0000313" key="11">
    <source>
        <dbReference type="Proteomes" id="UP000678393"/>
    </source>
</evidence>
<protein>
    <recommendedName>
        <fullName evidence="9">G-protein coupled receptors family 1 profile domain-containing protein</fullName>
    </recommendedName>
</protein>
<evidence type="ECO:0000256" key="8">
    <source>
        <dbReference type="SAM" id="Phobius"/>
    </source>
</evidence>
<name>A0A8S3ZPT6_9EUPU</name>
<evidence type="ECO:0000256" key="3">
    <source>
        <dbReference type="ARBA" id="ARBA00022989"/>
    </source>
</evidence>
<comment type="caution">
    <text evidence="10">The sequence shown here is derived from an EMBL/GenBank/DDBJ whole genome shotgun (WGS) entry which is preliminary data.</text>
</comment>
<evidence type="ECO:0000256" key="6">
    <source>
        <dbReference type="ARBA" id="ARBA00023170"/>
    </source>
</evidence>
<dbReference type="InterPro" id="IPR000276">
    <property type="entry name" value="GPCR_Rhodpsn"/>
</dbReference>
<dbReference type="GO" id="GO:0004930">
    <property type="term" value="F:G protein-coupled receptor activity"/>
    <property type="evidence" value="ECO:0007669"/>
    <property type="project" value="UniProtKB-KW"/>
</dbReference>
<dbReference type="GO" id="GO:0005886">
    <property type="term" value="C:plasma membrane"/>
    <property type="evidence" value="ECO:0007669"/>
    <property type="project" value="TreeGrafter"/>
</dbReference>
<evidence type="ECO:0000313" key="10">
    <source>
        <dbReference type="EMBL" id="CAG5129396.1"/>
    </source>
</evidence>
<keyword evidence="6" id="KW-0675">Receptor</keyword>
<organism evidence="10 11">
    <name type="scientific">Candidula unifasciata</name>
    <dbReference type="NCBI Taxonomy" id="100452"/>
    <lineage>
        <taxon>Eukaryota</taxon>
        <taxon>Metazoa</taxon>
        <taxon>Spiralia</taxon>
        <taxon>Lophotrochozoa</taxon>
        <taxon>Mollusca</taxon>
        <taxon>Gastropoda</taxon>
        <taxon>Heterobranchia</taxon>
        <taxon>Euthyneura</taxon>
        <taxon>Panpulmonata</taxon>
        <taxon>Eupulmonata</taxon>
        <taxon>Stylommatophora</taxon>
        <taxon>Helicina</taxon>
        <taxon>Helicoidea</taxon>
        <taxon>Geomitridae</taxon>
        <taxon>Candidula</taxon>
    </lineage>
</organism>
<dbReference type="EMBL" id="CAJHNH020003474">
    <property type="protein sequence ID" value="CAG5129396.1"/>
    <property type="molecule type" value="Genomic_DNA"/>
</dbReference>
<comment type="subcellular location">
    <subcellularLocation>
        <location evidence="1">Membrane</location>
        <topology evidence="1">Multi-pass membrane protein</topology>
    </subcellularLocation>
</comment>
<sequence>MSANMSMLSPMINQTSAALLVSNELASTIMLIFERFLFPCIGVLGIAGNVTGIVALTREGFRNNSNVLLLSLSVSNVLFLIGINNILVHIYNSSDRAGFSFSEAINYVCYILLLIWSLPYTMGVFTGPLIPVLITGERILVIFGPFRAHVILTPRRTIAVLLCFYLLTVVLFVYHEILGLQLKTYVINSVTTSLIVSSDMRRNHIDIGLVDLMETVVNYLTGIIPLSLITVGCVVIGIKIICVTKRRRQLTSSKVKANTKHGITKTTKTLLKICLLYICCYGFGFSLIFIFDSELLKHESSLKLVMIQVQDLLMCTNCLGDFFIYCASNKRLWKSVTAWQR</sequence>
<accession>A0A8S3ZPT6</accession>
<evidence type="ECO:0000256" key="5">
    <source>
        <dbReference type="ARBA" id="ARBA00023136"/>
    </source>
</evidence>